<dbReference type="EMBL" id="CABPRZ010000033">
    <property type="protein sequence ID" value="VVE57038.1"/>
    <property type="molecule type" value="Genomic_DNA"/>
</dbReference>
<accession>A0A5E4Z8B0</accession>
<evidence type="ECO:0000313" key="1">
    <source>
        <dbReference type="EMBL" id="VVE57038.1"/>
    </source>
</evidence>
<name>A0A5E4Z8B0_9BURK</name>
<evidence type="ECO:0000313" key="2">
    <source>
        <dbReference type="Proteomes" id="UP000414233"/>
    </source>
</evidence>
<protein>
    <submittedName>
        <fullName evidence="1">Uncharacterized protein</fullName>
    </submittedName>
</protein>
<dbReference type="RefSeq" id="WP_191629208.1">
    <property type="nucleotide sequence ID" value="NZ_CABPRZ010000033.1"/>
</dbReference>
<dbReference type="Proteomes" id="UP000414233">
    <property type="component" value="Unassembled WGS sequence"/>
</dbReference>
<keyword evidence="2" id="KW-1185">Reference proteome</keyword>
<dbReference type="AlphaFoldDB" id="A0A5E4Z8B0"/>
<gene>
    <name evidence="1" type="ORF">PTE30175_05054</name>
</gene>
<reference evidence="1 2" key="1">
    <citation type="submission" date="2019-08" db="EMBL/GenBank/DDBJ databases">
        <authorList>
            <person name="Peeters C."/>
        </authorList>
    </citation>
    <scope>NUCLEOTIDE SEQUENCE [LARGE SCALE GENOMIC DNA]</scope>
    <source>
        <strain evidence="1 2">LMG 30175</strain>
    </source>
</reference>
<organism evidence="1 2">
    <name type="scientific">Pandoraea terrae</name>
    <dbReference type="NCBI Taxonomy" id="1537710"/>
    <lineage>
        <taxon>Bacteria</taxon>
        <taxon>Pseudomonadati</taxon>
        <taxon>Pseudomonadota</taxon>
        <taxon>Betaproteobacteria</taxon>
        <taxon>Burkholderiales</taxon>
        <taxon>Burkholderiaceae</taxon>
        <taxon>Pandoraea</taxon>
    </lineage>
</organism>
<proteinExistence type="predicted"/>
<sequence length="52" mass="5980">MGEINQRMRFVPKAADRFGNMSDTEHHAVAITSRFEMLRYPGSHPNDSLGRF</sequence>